<evidence type="ECO:0000259" key="3">
    <source>
        <dbReference type="Pfam" id="PF02525"/>
    </source>
</evidence>
<accession>A0AAD0S0Y3</accession>
<dbReference type="GO" id="GO:0005829">
    <property type="term" value="C:cytosol"/>
    <property type="evidence" value="ECO:0007669"/>
    <property type="project" value="TreeGrafter"/>
</dbReference>
<evidence type="ECO:0000313" key="5">
    <source>
        <dbReference type="Proteomes" id="UP000264605"/>
    </source>
</evidence>
<dbReference type="GeneID" id="99505688"/>
<dbReference type="EMBL" id="CP032090">
    <property type="protein sequence ID" value="AXV65489.1"/>
    <property type="molecule type" value="Genomic_DNA"/>
</dbReference>
<dbReference type="RefSeq" id="WP_075593481.1">
    <property type="nucleotide sequence ID" value="NZ_CP032090.1"/>
</dbReference>
<reference evidence="4 5" key="1">
    <citation type="submission" date="2018-08" db="EMBL/GenBank/DDBJ databases">
        <title>Draft genome sequence of Pseudoalteromonas donghaensis HJ51.</title>
        <authorList>
            <person name="Oh J."/>
            <person name="Roh D."/>
        </authorList>
    </citation>
    <scope>NUCLEOTIDE SEQUENCE [LARGE SCALE GENOMIC DNA]</scope>
    <source>
        <strain evidence="4 5">HJ51</strain>
    </source>
</reference>
<keyword evidence="2" id="KW-0560">Oxidoreductase</keyword>
<dbReference type="KEGG" id="pdj:D0907_09470"/>
<evidence type="ECO:0000256" key="1">
    <source>
        <dbReference type="ARBA" id="ARBA00006252"/>
    </source>
</evidence>
<organism evidence="4 5">
    <name type="scientific">Pseudoalteromonas lipolytica</name>
    <dbReference type="NCBI Taxonomy" id="570156"/>
    <lineage>
        <taxon>Bacteria</taxon>
        <taxon>Pseudomonadati</taxon>
        <taxon>Pseudomonadota</taxon>
        <taxon>Gammaproteobacteria</taxon>
        <taxon>Alteromonadales</taxon>
        <taxon>Pseudoalteromonadaceae</taxon>
        <taxon>Pseudoalteromonas</taxon>
    </lineage>
</organism>
<comment type="similarity">
    <text evidence="1">Belongs to the NAD(P)H dehydrogenase (quinone) family.</text>
</comment>
<dbReference type="PANTHER" id="PTHR10204:SF34">
    <property type="entry name" value="NAD(P)H DEHYDROGENASE [QUINONE] 1 ISOFORM 1"/>
    <property type="match status" value="1"/>
</dbReference>
<feature type="domain" description="Flavodoxin-like fold" evidence="3">
    <location>
        <begin position="2"/>
        <end position="174"/>
    </location>
</feature>
<dbReference type="SUPFAM" id="SSF52218">
    <property type="entry name" value="Flavoproteins"/>
    <property type="match status" value="1"/>
</dbReference>
<dbReference type="PANTHER" id="PTHR10204">
    <property type="entry name" value="NAD P H OXIDOREDUCTASE-RELATED"/>
    <property type="match status" value="1"/>
</dbReference>
<evidence type="ECO:0000313" key="4">
    <source>
        <dbReference type="EMBL" id="AXV65489.1"/>
    </source>
</evidence>
<gene>
    <name evidence="4" type="ORF">D0907_09470</name>
</gene>
<dbReference type="Pfam" id="PF02525">
    <property type="entry name" value="Flavodoxin_2"/>
    <property type="match status" value="1"/>
</dbReference>
<dbReference type="AlphaFoldDB" id="A0AAD0S0Y3"/>
<dbReference type="InterPro" id="IPR051545">
    <property type="entry name" value="NAD(P)H_dehydrogenase_qn"/>
</dbReference>
<name>A0AAD0S0Y3_9GAMM</name>
<evidence type="ECO:0000256" key="2">
    <source>
        <dbReference type="ARBA" id="ARBA00023002"/>
    </source>
</evidence>
<proteinExistence type="inferred from homology"/>
<dbReference type="InterPro" id="IPR029039">
    <property type="entry name" value="Flavoprotein-like_sf"/>
</dbReference>
<dbReference type="Gene3D" id="3.40.50.360">
    <property type="match status" value="1"/>
</dbReference>
<dbReference type="InterPro" id="IPR003680">
    <property type="entry name" value="Flavodoxin_fold"/>
</dbReference>
<sequence>MKRILVINANPKLTSLCKSLAEQYAAVAIKKHDVKHVNIGDLNFEINLAESYDKVIDLEPCLADLQEKILWSEHIVIVSPVWWGTMPAKFKGAIDRVFLPGFSFKYVEGKSIPKKLLKGRTSELLITLDTPAFWYKYIQGNVIYKNFKHCILDFSGIKNKTTTYFGPVINSSSNKRKVWLEKAARLGAKVS</sequence>
<dbReference type="Proteomes" id="UP000264605">
    <property type="component" value="Chromosome"/>
</dbReference>
<dbReference type="GO" id="GO:0003955">
    <property type="term" value="F:NAD(P)H dehydrogenase (quinone) activity"/>
    <property type="evidence" value="ECO:0007669"/>
    <property type="project" value="TreeGrafter"/>
</dbReference>
<protein>
    <submittedName>
        <fullName evidence="4">Flavodoxin family protein</fullName>
    </submittedName>
</protein>